<protein>
    <submittedName>
        <fullName evidence="11">Similar to Saccharomyces cerevisiae YOR085W OST3 Gamma subunit of the oligosaccharyltransferase complex of the ER lumen</fullName>
    </submittedName>
</protein>
<sequence length="331" mass="36724">MRFNSLITLAVATFSAAVAVAADSAIQEKPEVTKLLLEAPGEAIHLTDKTFETVVNGPRDYDLILLLTAVDARFGCQFCRALEPEFDIIANSWHSSQSKGKHGGLVFAIADLSQTPDAFKNLKLTHAPNLWVYPKTNDKSAHYSRGYEVYKFPQQPEQAEPLADYILHTLGYNIVIQKPFPMDKLIFTCVSILAAILFIRVYFSKILNILQAKKLWVAISMVSVLLFTAGHMYNAIRKVPYVAGDGQGGIAYFVGGHSNQVAIETQIIAMTYAVLSFSTVMLVTKVPALKDPKKQLLLVVALSAIIFFAYSYLIAKFHVKNGGYPFWLLRL</sequence>
<dbReference type="SUPFAM" id="SSF52833">
    <property type="entry name" value="Thioredoxin-like"/>
    <property type="match status" value="1"/>
</dbReference>
<dbReference type="InterPro" id="IPR021149">
    <property type="entry name" value="OligosaccharylTrfase_OST3/OST6"/>
</dbReference>
<dbReference type="Gene3D" id="3.40.30.10">
    <property type="entry name" value="Glutaredoxin"/>
    <property type="match status" value="1"/>
</dbReference>
<keyword evidence="12" id="KW-1185">Reference proteome</keyword>
<evidence type="ECO:0000256" key="9">
    <source>
        <dbReference type="SAM" id="Phobius"/>
    </source>
</evidence>
<dbReference type="EMBL" id="CCBN010000007">
    <property type="protein sequence ID" value="CDO54304.1"/>
    <property type="molecule type" value="Genomic_DNA"/>
</dbReference>
<dbReference type="PANTHER" id="PTHR12692:SF0">
    <property type="entry name" value="GH11935P"/>
    <property type="match status" value="1"/>
</dbReference>
<keyword evidence="6" id="KW-0256">Endoplasmic reticulum</keyword>
<comment type="subcellular location">
    <subcellularLocation>
        <location evidence="2">Endoplasmic reticulum membrane</location>
        <topology evidence="2">Multi-pass membrane protein</topology>
    </subcellularLocation>
</comment>
<evidence type="ECO:0000313" key="11">
    <source>
        <dbReference type="EMBL" id="CDO54304.1"/>
    </source>
</evidence>
<feature type="transmembrane region" description="Helical" evidence="9">
    <location>
        <begin position="215"/>
        <end position="233"/>
    </location>
</feature>
<evidence type="ECO:0000256" key="8">
    <source>
        <dbReference type="ARBA" id="ARBA00023136"/>
    </source>
</evidence>
<evidence type="ECO:0000256" key="10">
    <source>
        <dbReference type="SAM" id="SignalP"/>
    </source>
</evidence>
<feature type="transmembrane region" description="Helical" evidence="9">
    <location>
        <begin position="296"/>
        <end position="315"/>
    </location>
</feature>
<evidence type="ECO:0000256" key="7">
    <source>
        <dbReference type="ARBA" id="ARBA00022989"/>
    </source>
</evidence>
<evidence type="ECO:0000256" key="2">
    <source>
        <dbReference type="ARBA" id="ARBA00004477"/>
    </source>
</evidence>
<organism evidence="11 12">
    <name type="scientific">Geotrichum candidum</name>
    <name type="common">Oospora lactis</name>
    <name type="synonym">Dipodascus geotrichum</name>
    <dbReference type="NCBI Taxonomy" id="1173061"/>
    <lineage>
        <taxon>Eukaryota</taxon>
        <taxon>Fungi</taxon>
        <taxon>Dikarya</taxon>
        <taxon>Ascomycota</taxon>
        <taxon>Saccharomycotina</taxon>
        <taxon>Dipodascomycetes</taxon>
        <taxon>Dipodascales</taxon>
        <taxon>Dipodascaceae</taxon>
        <taxon>Geotrichum</taxon>
    </lineage>
</organism>
<feature type="transmembrane region" description="Helical" evidence="9">
    <location>
        <begin position="267"/>
        <end position="284"/>
    </location>
</feature>
<keyword evidence="7 9" id="KW-1133">Transmembrane helix</keyword>
<dbReference type="OrthoDB" id="67566at2759"/>
<evidence type="ECO:0000256" key="3">
    <source>
        <dbReference type="ARBA" id="ARBA00009561"/>
    </source>
</evidence>
<dbReference type="GO" id="GO:0018279">
    <property type="term" value="P:protein N-linked glycosylation via asparagine"/>
    <property type="evidence" value="ECO:0007669"/>
    <property type="project" value="TreeGrafter"/>
</dbReference>
<comment type="function">
    <text evidence="1">Subunit of the oligosaccharyl transferase (OST) complex that catalyzes the initial transfer of a defined glycan (Glc(3)Man(9)GlcNAc(2) in eukaryotes) from the lipid carrier dolichol-pyrophosphate to an asparagine residue within an Asn-X-Ser/Thr consensus motif in nascent polypeptide chains, the first step in protein N-glycosylation. N-glycosylation occurs cotranslationally and the complex associates with the Sec61 complex at the channel-forming translocon complex that mediates protein translocation across the endoplasmic reticulum (ER). All subunits are required for a maximal enzyme activity.</text>
</comment>
<accession>A0A0J9XAU5</accession>
<evidence type="ECO:0000256" key="1">
    <source>
        <dbReference type="ARBA" id="ARBA00002791"/>
    </source>
</evidence>
<feature type="signal peptide" evidence="10">
    <location>
        <begin position="1"/>
        <end position="22"/>
    </location>
</feature>
<comment type="similarity">
    <text evidence="3">Belongs to the OST3/OST6 family.</text>
</comment>
<evidence type="ECO:0000256" key="5">
    <source>
        <dbReference type="ARBA" id="ARBA00022729"/>
    </source>
</evidence>
<reference evidence="11" key="1">
    <citation type="submission" date="2014-03" db="EMBL/GenBank/DDBJ databases">
        <authorList>
            <person name="Casaregola S."/>
        </authorList>
    </citation>
    <scope>NUCLEOTIDE SEQUENCE [LARGE SCALE GENOMIC DNA]</scope>
    <source>
        <strain evidence="11">CLIB 918</strain>
    </source>
</reference>
<dbReference type="InterPro" id="IPR036249">
    <property type="entry name" value="Thioredoxin-like_sf"/>
</dbReference>
<feature type="transmembrane region" description="Helical" evidence="9">
    <location>
        <begin position="185"/>
        <end position="203"/>
    </location>
</feature>
<keyword evidence="5 10" id="KW-0732">Signal</keyword>
<proteinExistence type="inferred from homology"/>
<evidence type="ECO:0000256" key="6">
    <source>
        <dbReference type="ARBA" id="ARBA00022824"/>
    </source>
</evidence>
<dbReference type="Proteomes" id="UP000242525">
    <property type="component" value="Unassembled WGS sequence"/>
</dbReference>
<dbReference type="Pfam" id="PF04756">
    <property type="entry name" value="OST3_OST6"/>
    <property type="match status" value="1"/>
</dbReference>
<dbReference type="AlphaFoldDB" id="A0A0J9XAU5"/>
<comment type="caution">
    <text evidence="11">The sequence shown here is derived from an EMBL/GenBank/DDBJ whole genome shotgun (WGS) entry which is preliminary data.</text>
</comment>
<dbReference type="GO" id="GO:0008250">
    <property type="term" value="C:oligosaccharyltransferase complex"/>
    <property type="evidence" value="ECO:0007669"/>
    <property type="project" value="TreeGrafter"/>
</dbReference>
<name>A0A0J9XAU5_GEOCN</name>
<dbReference type="STRING" id="1173061.A0A0J9XAU5"/>
<evidence type="ECO:0000256" key="4">
    <source>
        <dbReference type="ARBA" id="ARBA00022692"/>
    </source>
</evidence>
<keyword evidence="8 9" id="KW-0472">Membrane</keyword>
<dbReference type="PANTHER" id="PTHR12692">
    <property type="entry name" value="DOLICHYL-DIPHOSPHOOLIGOSACCHARIDE--PROTEIN GLYCOSYLTRANSFERASE-RELATED"/>
    <property type="match status" value="1"/>
</dbReference>
<evidence type="ECO:0000313" key="12">
    <source>
        <dbReference type="Proteomes" id="UP000242525"/>
    </source>
</evidence>
<feature type="chain" id="PRO_5005325578" evidence="10">
    <location>
        <begin position="23"/>
        <end position="331"/>
    </location>
</feature>
<keyword evidence="4 9" id="KW-0812">Transmembrane</keyword>
<gene>
    <name evidence="11" type="ORF">BN980_GECA07s02540g</name>
</gene>